<dbReference type="AlphaFoldDB" id="A0AAD7NEJ9"/>
<evidence type="ECO:0000313" key="2">
    <source>
        <dbReference type="Proteomes" id="UP001215280"/>
    </source>
</evidence>
<dbReference type="Proteomes" id="UP001215280">
    <property type="component" value="Unassembled WGS sequence"/>
</dbReference>
<comment type="caution">
    <text evidence="1">The sequence shown here is derived from an EMBL/GenBank/DDBJ whole genome shotgun (WGS) entry which is preliminary data.</text>
</comment>
<gene>
    <name evidence="1" type="ORF">DFH07DRAFT_715184</name>
</gene>
<feature type="non-terminal residue" evidence="1">
    <location>
        <position position="80"/>
    </location>
</feature>
<reference evidence="1" key="1">
    <citation type="submission" date="2023-03" db="EMBL/GenBank/DDBJ databases">
        <title>Massive genome expansion in bonnet fungi (Mycena s.s.) driven by repeated elements and novel gene families across ecological guilds.</title>
        <authorList>
            <consortium name="Lawrence Berkeley National Laboratory"/>
            <person name="Harder C.B."/>
            <person name="Miyauchi S."/>
            <person name="Viragh M."/>
            <person name="Kuo A."/>
            <person name="Thoen E."/>
            <person name="Andreopoulos B."/>
            <person name="Lu D."/>
            <person name="Skrede I."/>
            <person name="Drula E."/>
            <person name="Henrissat B."/>
            <person name="Morin E."/>
            <person name="Kohler A."/>
            <person name="Barry K."/>
            <person name="LaButti K."/>
            <person name="Morin E."/>
            <person name="Salamov A."/>
            <person name="Lipzen A."/>
            <person name="Mereny Z."/>
            <person name="Hegedus B."/>
            <person name="Baldrian P."/>
            <person name="Stursova M."/>
            <person name="Weitz H."/>
            <person name="Taylor A."/>
            <person name="Grigoriev I.V."/>
            <person name="Nagy L.G."/>
            <person name="Martin F."/>
            <person name="Kauserud H."/>
        </authorList>
    </citation>
    <scope>NUCLEOTIDE SEQUENCE</scope>
    <source>
        <strain evidence="1">CBHHK188m</strain>
    </source>
</reference>
<accession>A0AAD7NEJ9</accession>
<organism evidence="1 2">
    <name type="scientific">Mycena maculata</name>
    <dbReference type="NCBI Taxonomy" id="230809"/>
    <lineage>
        <taxon>Eukaryota</taxon>
        <taxon>Fungi</taxon>
        <taxon>Dikarya</taxon>
        <taxon>Basidiomycota</taxon>
        <taxon>Agaricomycotina</taxon>
        <taxon>Agaricomycetes</taxon>
        <taxon>Agaricomycetidae</taxon>
        <taxon>Agaricales</taxon>
        <taxon>Marasmiineae</taxon>
        <taxon>Mycenaceae</taxon>
        <taxon>Mycena</taxon>
    </lineage>
</organism>
<proteinExistence type="predicted"/>
<keyword evidence="2" id="KW-1185">Reference proteome</keyword>
<feature type="non-terminal residue" evidence="1">
    <location>
        <position position="1"/>
    </location>
</feature>
<dbReference type="EMBL" id="JARJLG010000058">
    <property type="protein sequence ID" value="KAJ7757384.1"/>
    <property type="molecule type" value="Genomic_DNA"/>
</dbReference>
<protein>
    <recommendedName>
        <fullName evidence="3">RNase H type-1 domain-containing protein</fullName>
    </recommendedName>
</protein>
<name>A0AAD7NEJ9_9AGAR</name>
<evidence type="ECO:0000313" key="1">
    <source>
        <dbReference type="EMBL" id="KAJ7757384.1"/>
    </source>
</evidence>
<sequence>EHTVFESEVVSAILTLDIVKVTLWLSSVDIFTDCQPAITALGAPRPQPGQYLLSTFHTLLCRLRSTRPAHVGIPSNEAVE</sequence>
<dbReference type="InterPro" id="IPR036397">
    <property type="entry name" value="RNaseH_sf"/>
</dbReference>
<dbReference type="GO" id="GO:0003676">
    <property type="term" value="F:nucleic acid binding"/>
    <property type="evidence" value="ECO:0007669"/>
    <property type="project" value="InterPro"/>
</dbReference>
<evidence type="ECO:0008006" key="3">
    <source>
        <dbReference type="Google" id="ProtNLM"/>
    </source>
</evidence>
<dbReference type="Gene3D" id="3.30.420.10">
    <property type="entry name" value="Ribonuclease H-like superfamily/Ribonuclease H"/>
    <property type="match status" value="1"/>
</dbReference>